<dbReference type="InterPro" id="IPR050498">
    <property type="entry name" value="Ycf3"/>
</dbReference>
<protein>
    <submittedName>
        <fullName evidence="4">Tetratricopeptide repeat-containing protein</fullName>
    </submittedName>
</protein>
<evidence type="ECO:0000313" key="4">
    <source>
        <dbReference type="EMBL" id="SEG00086.1"/>
    </source>
</evidence>
<keyword evidence="1" id="KW-0677">Repeat</keyword>
<evidence type="ECO:0000313" key="5">
    <source>
        <dbReference type="Proteomes" id="UP000236735"/>
    </source>
</evidence>
<organism evidence="4 5">
    <name type="scientific">Xylanibacter ruminicola</name>
    <name type="common">Prevotella ruminicola</name>
    <dbReference type="NCBI Taxonomy" id="839"/>
    <lineage>
        <taxon>Bacteria</taxon>
        <taxon>Pseudomonadati</taxon>
        <taxon>Bacteroidota</taxon>
        <taxon>Bacteroidia</taxon>
        <taxon>Bacteroidales</taxon>
        <taxon>Prevotellaceae</taxon>
        <taxon>Xylanibacter</taxon>
    </lineage>
</organism>
<dbReference type="Pfam" id="PF14559">
    <property type="entry name" value="TPR_19"/>
    <property type="match status" value="1"/>
</dbReference>
<feature type="signal peptide" evidence="3">
    <location>
        <begin position="1"/>
        <end position="19"/>
    </location>
</feature>
<dbReference type="PANTHER" id="PTHR44858:SF1">
    <property type="entry name" value="UDP-N-ACETYLGLUCOSAMINE--PEPTIDE N-ACETYLGLUCOSAMINYLTRANSFERASE SPINDLY-RELATED"/>
    <property type="match status" value="1"/>
</dbReference>
<evidence type="ECO:0000256" key="1">
    <source>
        <dbReference type="ARBA" id="ARBA00022737"/>
    </source>
</evidence>
<reference evidence="4 5" key="1">
    <citation type="submission" date="2016-10" db="EMBL/GenBank/DDBJ databases">
        <authorList>
            <person name="de Groot N.N."/>
        </authorList>
    </citation>
    <scope>NUCLEOTIDE SEQUENCE [LARGE SCALE GENOMIC DNA]</scope>
    <source>
        <strain evidence="4 5">AR32</strain>
    </source>
</reference>
<gene>
    <name evidence="4" type="ORF">SAMN05216354_2410</name>
</gene>
<dbReference type="SUPFAM" id="SSF48452">
    <property type="entry name" value="TPR-like"/>
    <property type="match status" value="1"/>
</dbReference>
<dbReference type="GeneID" id="32573884"/>
<accession>A0A1H5WLD6</accession>
<evidence type="ECO:0000256" key="2">
    <source>
        <dbReference type="ARBA" id="ARBA00022803"/>
    </source>
</evidence>
<dbReference type="EMBL" id="FNUV01000006">
    <property type="protein sequence ID" value="SEG00086.1"/>
    <property type="molecule type" value="Genomic_DNA"/>
</dbReference>
<dbReference type="InterPro" id="IPR011990">
    <property type="entry name" value="TPR-like_helical_dom_sf"/>
</dbReference>
<dbReference type="SMART" id="SM00028">
    <property type="entry name" value="TPR"/>
    <property type="match status" value="4"/>
</dbReference>
<dbReference type="RefSeq" id="WP_036910975.1">
    <property type="nucleotide sequence ID" value="NZ_FNUV01000006.1"/>
</dbReference>
<name>A0A1H5WLD6_XYLRU</name>
<dbReference type="Gene3D" id="1.25.40.10">
    <property type="entry name" value="Tetratricopeptide repeat domain"/>
    <property type="match status" value="1"/>
</dbReference>
<keyword evidence="3" id="KW-0732">Signal</keyword>
<proteinExistence type="predicted"/>
<feature type="chain" id="PRO_5009288416" evidence="3">
    <location>
        <begin position="20"/>
        <end position="223"/>
    </location>
</feature>
<sequence>MHRLKLIVLQLLVVVCASAQTPQEWRDSVSTLMESIRRNPKNVDLRLRKAEANINLQQWEYAVEEYGNVLHIDNRNLAALYFRAFCHTQLRHYDLARVDYESFLAIQPQHFEAHLGLAHILQKLGRKADTADELNRIVQLFPDSADAYAARAAYETEQHQYEVAVYDWDEALTRRPSSVDFAVSKADALLRQGKRKEARDVLDETVRRGTPKGALKEWYDQCK</sequence>
<dbReference type="Proteomes" id="UP000236735">
    <property type="component" value="Unassembled WGS sequence"/>
</dbReference>
<dbReference type="InterPro" id="IPR019734">
    <property type="entry name" value="TPR_rpt"/>
</dbReference>
<dbReference type="PANTHER" id="PTHR44858">
    <property type="entry name" value="TETRATRICOPEPTIDE REPEAT PROTEIN 6"/>
    <property type="match status" value="1"/>
</dbReference>
<evidence type="ECO:0000256" key="3">
    <source>
        <dbReference type="SAM" id="SignalP"/>
    </source>
</evidence>
<keyword evidence="2" id="KW-0802">TPR repeat</keyword>
<dbReference type="Pfam" id="PF13432">
    <property type="entry name" value="TPR_16"/>
    <property type="match status" value="1"/>
</dbReference>
<dbReference type="AlphaFoldDB" id="A0A1H5WLD6"/>